<evidence type="ECO:0000313" key="1">
    <source>
        <dbReference type="EMBL" id="SVE19036.1"/>
    </source>
</evidence>
<gene>
    <name evidence="1" type="ORF">METZ01_LOCUS471890</name>
</gene>
<dbReference type="GO" id="GO:0046872">
    <property type="term" value="F:metal ion binding"/>
    <property type="evidence" value="ECO:0007669"/>
    <property type="project" value="UniProtKB-ARBA"/>
</dbReference>
<proteinExistence type="predicted"/>
<evidence type="ECO:0008006" key="2">
    <source>
        <dbReference type="Google" id="ProtNLM"/>
    </source>
</evidence>
<feature type="non-terminal residue" evidence="1">
    <location>
        <position position="215"/>
    </location>
</feature>
<dbReference type="GO" id="GO:0016491">
    <property type="term" value="F:oxidoreductase activity"/>
    <property type="evidence" value="ECO:0007669"/>
    <property type="project" value="UniProtKB-ARBA"/>
</dbReference>
<dbReference type="PANTHER" id="PTHR20883">
    <property type="entry name" value="PHYTANOYL-COA DIOXYGENASE DOMAIN CONTAINING 1"/>
    <property type="match status" value="1"/>
</dbReference>
<name>A0A383BFS6_9ZZZZ</name>
<dbReference type="InterPro" id="IPR008775">
    <property type="entry name" value="Phytyl_CoA_dOase-like"/>
</dbReference>
<dbReference type="Pfam" id="PF05721">
    <property type="entry name" value="PhyH"/>
    <property type="match status" value="1"/>
</dbReference>
<dbReference type="AlphaFoldDB" id="A0A383BFS6"/>
<protein>
    <recommendedName>
        <fullName evidence="2">Phytanoyl-CoA dioxygenase family protein</fullName>
    </recommendedName>
</protein>
<reference evidence="1" key="1">
    <citation type="submission" date="2018-05" db="EMBL/GenBank/DDBJ databases">
        <authorList>
            <person name="Lanie J.A."/>
            <person name="Ng W.-L."/>
            <person name="Kazmierczak K.M."/>
            <person name="Andrzejewski T.M."/>
            <person name="Davidsen T.M."/>
            <person name="Wayne K.J."/>
            <person name="Tettelin H."/>
            <person name="Glass J.I."/>
            <person name="Rusch D."/>
            <person name="Podicherti R."/>
            <person name="Tsui H.-C.T."/>
            <person name="Winkler M.E."/>
        </authorList>
    </citation>
    <scope>NUCLEOTIDE SEQUENCE</scope>
</reference>
<dbReference type="EMBL" id="UINC01200242">
    <property type="protein sequence ID" value="SVE19036.1"/>
    <property type="molecule type" value="Genomic_DNA"/>
</dbReference>
<accession>A0A383BFS6</accession>
<dbReference type="PANTHER" id="PTHR20883:SF48">
    <property type="entry name" value="ECTOINE DIOXYGENASE"/>
    <property type="match status" value="1"/>
</dbReference>
<organism evidence="1">
    <name type="scientific">marine metagenome</name>
    <dbReference type="NCBI Taxonomy" id="408172"/>
    <lineage>
        <taxon>unclassified sequences</taxon>
        <taxon>metagenomes</taxon>
        <taxon>ecological metagenomes</taxon>
    </lineage>
</organism>
<dbReference type="Gene3D" id="2.60.120.620">
    <property type="entry name" value="q2cbj1_9rhob like domain"/>
    <property type="match status" value="1"/>
</dbReference>
<dbReference type="SUPFAM" id="SSF51197">
    <property type="entry name" value="Clavaminate synthase-like"/>
    <property type="match status" value="1"/>
</dbReference>
<sequence length="215" mass="24223">MPAIDNAMPELERQLEFRPTVNEDPAHLDPRQIRRFNEKGYVLPLDVFAADEAAANRDYFDDLMARSAAGGWDAYSINGWHKHCAAIHDLVTEPRILDYVQDLLGEDLICWGTHYFCKLPGDTRQVSWHQDASYWPLTPSRTVTVWLAIDDAEEDNGPMTVIAGSHRRGQIPFDRSAPEEENVLNQTVSSPDSHGKAQVPFVMKAGQISLHSDLL</sequence>